<evidence type="ECO:0000256" key="8">
    <source>
        <dbReference type="ARBA" id="ARBA00023157"/>
    </source>
</evidence>
<dbReference type="Gene3D" id="3.30.500.10">
    <property type="entry name" value="MHC class I-like antigen recognition-like"/>
    <property type="match status" value="1"/>
</dbReference>
<dbReference type="InterPro" id="IPR037055">
    <property type="entry name" value="MHC_I-like_Ag-recog_sf"/>
</dbReference>
<evidence type="ECO:0000256" key="3">
    <source>
        <dbReference type="ARBA" id="ARBA00022692"/>
    </source>
</evidence>
<feature type="domain" description="MHC class I-like antigen recognition-like" evidence="11">
    <location>
        <begin position="3"/>
        <end position="67"/>
    </location>
</feature>
<evidence type="ECO:0000256" key="4">
    <source>
        <dbReference type="ARBA" id="ARBA00022729"/>
    </source>
</evidence>
<keyword evidence="5" id="KW-0391">Immunity</keyword>
<dbReference type="InterPro" id="IPR011161">
    <property type="entry name" value="MHC_I-like_Ag-recog"/>
</dbReference>
<evidence type="ECO:0000256" key="6">
    <source>
        <dbReference type="ARBA" id="ARBA00022989"/>
    </source>
</evidence>
<evidence type="ECO:0000256" key="7">
    <source>
        <dbReference type="ARBA" id="ARBA00023136"/>
    </source>
</evidence>
<dbReference type="InterPro" id="IPR050208">
    <property type="entry name" value="MHC_class-I_related"/>
</dbReference>
<keyword evidence="8" id="KW-1015">Disulfide bond</keyword>
<name>A0AAW1BIE5_CROAD</name>
<evidence type="ECO:0000256" key="2">
    <source>
        <dbReference type="ARBA" id="ARBA00022451"/>
    </source>
</evidence>
<dbReference type="GO" id="GO:0002474">
    <property type="term" value="P:antigen processing and presentation of peptide antigen via MHC class I"/>
    <property type="evidence" value="ECO:0007669"/>
    <property type="project" value="UniProtKB-KW"/>
</dbReference>
<dbReference type="GO" id="GO:0006955">
    <property type="term" value="P:immune response"/>
    <property type="evidence" value="ECO:0007669"/>
    <property type="project" value="TreeGrafter"/>
</dbReference>
<evidence type="ECO:0000313" key="13">
    <source>
        <dbReference type="Proteomes" id="UP001474421"/>
    </source>
</evidence>
<dbReference type="SUPFAM" id="SSF54452">
    <property type="entry name" value="MHC antigen-recognition domain"/>
    <property type="match status" value="1"/>
</dbReference>
<dbReference type="PANTHER" id="PTHR16675:SF242">
    <property type="entry name" value="MAJOR HISTOCOMPATIBILITY COMPLEX CLASS I-RELATED GENE PROTEIN"/>
    <property type="match status" value="1"/>
</dbReference>
<keyword evidence="13" id="KW-1185">Reference proteome</keyword>
<evidence type="ECO:0000256" key="10">
    <source>
        <dbReference type="SAM" id="MobiDB-lite"/>
    </source>
</evidence>
<organism evidence="12 13">
    <name type="scientific">Crotalus adamanteus</name>
    <name type="common">Eastern diamondback rattlesnake</name>
    <dbReference type="NCBI Taxonomy" id="8729"/>
    <lineage>
        <taxon>Eukaryota</taxon>
        <taxon>Metazoa</taxon>
        <taxon>Chordata</taxon>
        <taxon>Craniata</taxon>
        <taxon>Vertebrata</taxon>
        <taxon>Euteleostomi</taxon>
        <taxon>Lepidosauria</taxon>
        <taxon>Squamata</taxon>
        <taxon>Bifurcata</taxon>
        <taxon>Unidentata</taxon>
        <taxon>Episquamata</taxon>
        <taxon>Toxicofera</taxon>
        <taxon>Serpentes</taxon>
        <taxon>Colubroidea</taxon>
        <taxon>Viperidae</taxon>
        <taxon>Crotalinae</taxon>
        <taxon>Crotalus</taxon>
    </lineage>
</organism>
<dbReference type="PANTHER" id="PTHR16675">
    <property type="entry name" value="MHC CLASS I-RELATED"/>
    <property type="match status" value="1"/>
</dbReference>
<keyword evidence="6" id="KW-1133">Transmembrane helix</keyword>
<proteinExistence type="predicted"/>
<dbReference type="InterPro" id="IPR011162">
    <property type="entry name" value="MHC_I/II-like_Ag-recog"/>
</dbReference>
<reference evidence="12 13" key="1">
    <citation type="journal article" date="2024" name="Proc. Natl. Acad. Sci. U.S.A.">
        <title>The genetic regulatory architecture and epigenomic basis for age-related changes in rattlesnake venom.</title>
        <authorList>
            <person name="Hogan M.P."/>
            <person name="Holding M.L."/>
            <person name="Nystrom G.S."/>
            <person name="Colston T.J."/>
            <person name="Bartlett D.A."/>
            <person name="Mason A.J."/>
            <person name="Ellsworth S.A."/>
            <person name="Rautsaw R.M."/>
            <person name="Lawrence K.C."/>
            <person name="Strickland J.L."/>
            <person name="He B."/>
            <person name="Fraser P."/>
            <person name="Margres M.J."/>
            <person name="Gilbert D.M."/>
            <person name="Gibbs H.L."/>
            <person name="Parkinson C.L."/>
            <person name="Rokyta D.R."/>
        </authorList>
    </citation>
    <scope>NUCLEOTIDE SEQUENCE [LARGE SCALE GENOMIC DNA]</scope>
    <source>
        <strain evidence="12">DRR0105</strain>
    </source>
</reference>
<keyword evidence="9" id="KW-0325">Glycoprotein</keyword>
<gene>
    <name evidence="12" type="ORF">NXF25_010286</name>
</gene>
<sequence>MVVEGQVFVHYDSNSRREQPRVSWIKKVEKEDPQYWDTQTQILRNIEEAFRGNLETLRLRYNQSEGGEMPALAEDTSGQVRNGLLPLGLLSPFPLSLRFAAPPAPKRSGRSCEGAVPETKAESSVAGDPTQSPVRAREGEARNQKPACKG</sequence>
<dbReference type="GO" id="GO:0009897">
    <property type="term" value="C:external side of plasma membrane"/>
    <property type="evidence" value="ECO:0007669"/>
    <property type="project" value="TreeGrafter"/>
</dbReference>
<evidence type="ECO:0000259" key="11">
    <source>
        <dbReference type="Pfam" id="PF00129"/>
    </source>
</evidence>
<accession>A0AAW1BIE5</accession>
<dbReference type="GO" id="GO:0005615">
    <property type="term" value="C:extracellular space"/>
    <property type="evidence" value="ECO:0007669"/>
    <property type="project" value="TreeGrafter"/>
</dbReference>
<dbReference type="GO" id="GO:0042612">
    <property type="term" value="C:MHC class I protein complex"/>
    <property type="evidence" value="ECO:0007669"/>
    <property type="project" value="UniProtKB-KW"/>
</dbReference>
<comment type="caution">
    <text evidence="12">The sequence shown here is derived from an EMBL/GenBank/DDBJ whole genome shotgun (WGS) entry which is preliminary data.</text>
</comment>
<comment type="subcellular location">
    <subcellularLocation>
        <location evidence="1">Membrane</location>
        <topology evidence="1">Single-pass type I membrane protein</topology>
    </subcellularLocation>
</comment>
<evidence type="ECO:0000256" key="5">
    <source>
        <dbReference type="ARBA" id="ARBA00022859"/>
    </source>
</evidence>
<keyword evidence="2" id="KW-0490">MHC I</keyword>
<dbReference type="EMBL" id="JAOTOJ010000004">
    <property type="protein sequence ID" value="KAK9401930.1"/>
    <property type="molecule type" value="Genomic_DNA"/>
</dbReference>
<keyword evidence="7" id="KW-0472">Membrane</keyword>
<dbReference type="Pfam" id="PF00129">
    <property type="entry name" value="MHC_I"/>
    <property type="match status" value="1"/>
</dbReference>
<dbReference type="Proteomes" id="UP001474421">
    <property type="component" value="Unassembled WGS sequence"/>
</dbReference>
<keyword evidence="3" id="KW-0812">Transmembrane</keyword>
<evidence type="ECO:0000313" key="12">
    <source>
        <dbReference type="EMBL" id="KAK9401930.1"/>
    </source>
</evidence>
<evidence type="ECO:0000256" key="9">
    <source>
        <dbReference type="ARBA" id="ARBA00023180"/>
    </source>
</evidence>
<dbReference type="AlphaFoldDB" id="A0AAW1BIE5"/>
<feature type="region of interest" description="Disordered" evidence="10">
    <location>
        <begin position="100"/>
        <end position="150"/>
    </location>
</feature>
<evidence type="ECO:0000256" key="1">
    <source>
        <dbReference type="ARBA" id="ARBA00004479"/>
    </source>
</evidence>
<keyword evidence="4" id="KW-0732">Signal</keyword>
<protein>
    <submittedName>
        <fullName evidence="12">HLA class I histocompatibility antigen B-38 alpha chain-like</fullName>
    </submittedName>
</protein>